<dbReference type="SUPFAM" id="SSF110916">
    <property type="entry name" value="Peptidyl-tRNA hydrolase domain-like"/>
    <property type="match status" value="1"/>
</dbReference>
<dbReference type="EMBL" id="CP060717">
    <property type="protein sequence ID" value="QNN64397.1"/>
    <property type="molecule type" value="Genomic_DNA"/>
</dbReference>
<dbReference type="KEGG" id="srhi:H9L12_08650"/>
<dbReference type="RefSeq" id="WP_187541397.1">
    <property type="nucleotide sequence ID" value="NZ_CP060717.1"/>
</dbReference>
<dbReference type="GO" id="GO:0004045">
    <property type="term" value="F:peptidyl-tRNA hydrolase activity"/>
    <property type="evidence" value="ECO:0007669"/>
    <property type="project" value="UniProtKB-EC"/>
</dbReference>
<keyword evidence="3" id="KW-0378">Hydrolase</keyword>
<feature type="domain" description="Prokaryotic-type class I peptide chain release factors" evidence="2">
    <location>
        <begin position="11"/>
        <end position="138"/>
    </location>
</feature>
<evidence type="ECO:0000256" key="1">
    <source>
        <dbReference type="SAM" id="MobiDB-lite"/>
    </source>
</evidence>
<dbReference type="PANTHER" id="PTHR47814:SF1">
    <property type="entry name" value="PEPTIDYL-TRNA HYDROLASE ARFB"/>
    <property type="match status" value="1"/>
</dbReference>
<dbReference type="GO" id="GO:0003747">
    <property type="term" value="F:translation release factor activity"/>
    <property type="evidence" value="ECO:0007669"/>
    <property type="project" value="InterPro"/>
</dbReference>
<dbReference type="GO" id="GO:0072344">
    <property type="term" value="P:rescue of stalled ribosome"/>
    <property type="evidence" value="ECO:0007669"/>
    <property type="project" value="TreeGrafter"/>
</dbReference>
<name>A0A7G9S972_9SPHN</name>
<dbReference type="AlphaFoldDB" id="A0A7G9S972"/>
<dbReference type="Proteomes" id="UP000515955">
    <property type="component" value="Chromosome"/>
</dbReference>
<feature type="compositionally biased region" description="Basic residues" evidence="1">
    <location>
        <begin position="107"/>
        <end position="120"/>
    </location>
</feature>
<evidence type="ECO:0000313" key="3">
    <source>
        <dbReference type="EMBL" id="QNN64397.1"/>
    </source>
</evidence>
<protein>
    <submittedName>
        <fullName evidence="3">Aminoacyl-tRNA hydrolase</fullName>
        <ecNumber evidence="3">3.1.1.29</ecNumber>
    </submittedName>
</protein>
<organism evidence="3 4">
    <name type="scientific">Sphingomonas rhizophila</name>
    <dbReference type="NCBI Taxonomy" id="2071607"/>
    <lineage>
        <taxon>Bacteria</taxon>
        <taxon>Pseudomonadati</taxon>
        <taxon>Pseudomonadota</taxon>
        <taxon>Alphaproteobacteria</taxon>
        <taxon>Sphingomonadales</taxon>
        <taxon>Sphingomonadaceae</taxon>
        <taxon>Sphingomonas</taxon>
    </lineage>
</organism>
<accession>A0A7G9S972</accession>
<keyword evidence="4" id="KW-1185">Reference proteome</keyword>
<feature type="region of interest" description="Disordered" evidence="1">
    <location>
        <begin position="107"/>
        <end position="142"/>
    </location>
</feature>
<dbReference type="InterPro" id="IPR000352">
    <property type="entry name" value="Pep_chain_release_fac_I"/>
</dbReference>
<dbReference type="Gene3D" id="3.30.160.20">
    <property type="match status" value="1"/>
</dbReference>
<dbReference type="EC" id="3.1.1.29" evidence="3"/>
<dbReference type="Pfam" id="PF00472">
    <property type="entry name" value="RF-1"/>
    <property type="match status" value="1"/>
</dbReference>
<gene>
    <name evidence="3" type="primary">arfB</name>
    <name evidence="3" type="ORF">H9L12_08650</name>
</gene>
<dbReference type="GO" id="GO:0043022">
    <property type="term" value="F:ribosome binding"/>
    <property type="evidence" value="ECO:0007669"/>
    <property type="project" value="TreeGrafter"/>
</dbReference>
<dbReference type="NCBIfam" id="NF006718">
    <property type="entry name" value="PRK09256.1"/>
    <property type="match status" value="1"/>
</dbReference>
<evidence type="ECO:0000259" key="2">
    <source>
        <dbReference type="Pfam" id="PF00472"/>
    </source>
</evidence>
<proteinExistence type="predicted"/>
<reference evidence="3 4" key="1">
    <citation type="submission" date="2020-08" db="EMBL/GenBank/DDBJ databases">
        <title>Genome sequence of Sphingomonas rhizophila KACC 19189T.</title>
        <authorList>
            <person name="Hyun D.-W."/>
            <person name="Bae J.-W."/>
        </authorList>
    </citation>
    <scope>NUCLEOTIDE SEQUENCE [LARGE SCALE GENOMIC DNA]</scope>
    <source>
        <strain evidence="3 4">KACC 19189</strain>
    </source>
</reference>
<dbReference type="PANTHER" id="PTHR47814">
    <property type="entry name" value="PEPTIDYL-TRNA HYDROLASE ARFB"/>
    <property type="match status" value="1"/>
</dbReference>
<sequence>MAGLRGVRPEDVAIPEDALSERFLAATGPGGQNVNKVATACQLRCDVFRLGLNPDAYQRLKVIAGSKMTAGGELLITARRYRTQEANREDARRRLAELIAEAHIVQAKRRPTKPSRAAKAKRVDQKKGRSAVKQGRGKVNWE</sequence>
<evidence type="ECO:0000313" key="4">
    <source>
        <dbReference type="Proteomes" id="UP000515955"/>
    </source>
</evidence>